<sequence length="152" mass="15211">MTATARIAAACAVAAAAVASFWAMAFASATGAVAGGVAMAALPACCALSALVSNRVTFALCAKGRRGALEVDGIYRRGDRRFSATASCAPGSVEFSGPGLPPEAYGRRSVSVDPDDPYRLVLDGATFTCPTRDAAAAVAALVALPVPTGTDR</sequence>
<organism evidence="2 3">
    <name type="scientific">Granulimonas faecalis</name>
    <dbReference type="NCBI Taxonomy" id="2894155"/>
    <lineage>
        <taxon>Bacteria</taxon>
        <taxon>Bacillati</taxon>
        <taxon>Actinomycetota</taxon>
        <taxon>Coriobacteriia</taxon>
        <taxon>Coriobacteriales</taxon>
        <taxon>Kribbibacteriaceae</taxon>
        <taxon>Granulimonas</taxon>
    </lineage>
</organism>
<keyword evidence="1" id="KW-0732">Signal</keyword>
<gene>
    <name evidence="2" type="ORF">ATOP_19610</name>
</gene>
<dbReference type="Proteomes" id="UP001055025">
    <property type="component" value="Unassembled WGS sequence"/>
</dbReference>
<evidence type="ECO:0000256" key="1">
    <source>
        <dbReference type="SAM" id="SignalP"/>
    </source>
</evidence>
<feature type="chain" id="PRO_5043663399" evidence="1">
    <location>
        <begin position="26"/>
        <end position="152"/>
    </location>
</feature>
<dbReference type="EMBL" id="BQKC01000002">
    <property type="protein sequence ID" value="GJM56306.1"/>
    <property type="molecule type" value="Genomic_DNA"/>
</dbReference>
<feature type="signal peptide" evidence="1">
    <location>
        <begin position="1"/>
        <end position="25"/>
    </location>
</feature>
<protein>
    <submittedName>
        <fullName evidence="2">Uncharacterized protein</fullName>
    </submittedName>
</protein>
<dbReference type="RefSeq" id="WP_135978494.1">
    <property type="nucleotide sequence ID" value="NZ_BQKC01000002.1"/>
</dbReference>
<evidence type="ECO:0000313" key="2">
    <source>
        <dbReference type="EMBL" id="GJM56306.1"/>
    </source>
</evidence>
<reference evidence="2" key="1">
    <citation type="journal article" date="2022" name="Int. J. Syst. Evol. Microbiol.">
        <title>Granulimonas faecalis gen. nov., sp. nov., and Leptogranulimonas caecicola gen. nov., sp. nov., novel lactate-producing Atopobiaceae bacteria isolated from mouse intestines, and an emended description of the family Atopobiaceae.</title>
        <authorList>
            <person name="Morinaga K."/>
            <person name="Kusada H."/>
            <person name="Sakamoto S."/>
            <person name="Murakami T."/>
            <person name="Toyoda A."/>
            <person name="Mori H."/>
            <person name="Meng X.Y."/>
            <person name="Takashino M."/>
            <person name="Murotomi K."/>
            <person name="Tamaki H."/>
        </authorList>
    </citation>
    <scope>NUCLEOTIDE SEQUENCE</scope>
    <source>
        <strain evidence="2">OPF53</strain>
    </source>
</reference>
<comment type="caution">
    <text evidence="2">The sequence shown here is derived from an EMBL/GenBank/DDBJ whole genome shotgun (WGS) entry which is preliminary data.</text>
</comment>
<dbReference type="AlphaFoldDB" id="A0AAV5B8X6"/>
<name>A0AAV5B8X6_9ACTN</name>
<evidence type="ECO:0000313" key="3">
    <source>
        <dbReference type="Proteomes" id="UP001055025"/>
    </source>
</evidence>
<proteinExistence type="predicted"/>
<accession>A0AAV5B8X6</accession>
<keyword evidence="3" id="KW-1185">Reference proteome</keyword>